<proteinExistence type="predicted"/>
<gene>
    <name evidence="3" type="ORF">AMORRO_LOCUS4136</name>
</gene>
<dbReference type="Gene3D" id="3.30.160.60">
    <property type="entry name" value="Classic Zinc Finger"/>
    <property type="match status" value="1"/>
</dbReference>
<keyword evidence="4" id="KW-1185">Reference proteome</keyword>
<name>A0A9N9F9U0_9GLOM</name>
<dbReference type="AlphaFoldDB" id="A0A9N9F9U0"/>
<evidence type="ECO:0000259" key="2">
    <source>
        <dbReference type="PROSITE" id="PS50157"/>
    </source>
</evidence>
<evidence type="ECO:0000313" key="4">
    <source>
        <dbReference type="Proteomes" id="UP000789342"/>
    </source>
</evidence>
<dbReference type="SMART" id="SM00355">
    <property type="entry name" value="ZnF_C2H2"/>
    <property type="match status" value="2"/>
</dbReference>
<keyword evidence="1" id="KW-0862">Zinc</keyword>
<dbReference type="PROSITE" id="PS50157">
    <property type="entry name" value="ZINC_FINGER_C2H2_2"/>
    <property type="match status" value="2"/>
</dbReference>
<dbReference type="SUPFAM" id="SSF57667">
    <property type="entry name" value="beta-beta-alpha zinc fingers"/>
    <property type="match status" value="1"/>
</dbReference>
<evidence type="ECO:0000256" key="1">
    <source>
        <dbReference type="PROSITE-ProRule" id="PRU00042"/>
    </source>
</evidence>
<dbReference type="Proteomes" id="UP000789342">
    <property type="component" value="Unassembled WGS sequence"/>
</dbReference>
<reference evidence="3" key="1">
    <citation type="submission" date="2021-06" db="EMBL/GenBank/DDBJ databases">
        <authorList>
            <person name="Kallberg Y."/>
            <person name="Tangrot J."/>
            <person name="Rosling A."/>
        </authorList>
    </citation>
    <scope>NUCLEOTIDE SEQUENCE</scope>
    <source>
        <strain evidence="3">CL551</strain>
    </source>
</reference>
<dbReference type="InterPro" id="IPR013087">
    <property type="entry name" value="Znf_C2H2_type"/>
</dbReference>
<sequence>MGYVVEQGLHLLDFIDENVGHIIGESFGSLDVAENTDVAKETSYIEEESLSLLGIAENTSHIIGESLSSLGAAKYTGHISLNLLNQYYVVYRIEESNKLTSVRFIDKEVLNMPNIHKLVQKRICLKCRKLFNYPSQLKIHIKSHSGEKLYCRYKDCKTSFTFEHNRRRHEKWMHCPKRKYESMIFLSS</sequence>
<dbReference type="PROSITE" id="PS00028">
    <property type="entry name" value="ZINC_FINGER_C2H2_1"/>
    <property type="match status" value="2"/>
</dbReference>
<comment type="caution">
    <text evidence="3">The sequence shown here is derived from an EMBL/GenBank/DDBJ whole genome shotgun (WGS) entry which is preliminary data.</text>
</comment>
<keyword evidence="1" id="KW-0479">Metal-binding</keyword>
<feature type="domain" description="C2H2-type" evidence="2">
    <location>
        <begin position="122"/>
        <end position="149"/>
    </location>
</feature>
<accession>A0A9N9F9U0</accession>
<dbReference type="EMBL" id="CAJVPV010002166">
    <property type="protein sequence ID" value="CAG8519626.1"/>
    <property type="molecule type" value="Genomic_DNA"/>
</dbReference>
<keyword evidence="1" id="KW-0863">Zinc-finger</keyword>
<protein>
    <submittedName>
        <fullName evidence="3">2406_t:CDS:1</fullName>
    </submittedName>
</protein>
<feature type="domain" description="C2H2-type" evidence="2">
    <location>
        <begin position="149"/>
        <end position="179"/>
    </location>
</feature>
<organism evidence="3 4">
    <name type="scientific">Acaulospora morrowiae</name>
    <dbReference type="NCBI Taxonomy" id="94023"/>
    <lineage>
        <taxon>Eukaryota</taxon>
        <taxon>Fungi</taxon>
        <taxon>Fungi incertae sedis</taxon>
        <taxon>Mucoromycota</taxon>
        <taxon>Glomeromycotina</taxon>
        <taxon>Glomeromycetes</taxon>
        <taxon>Diversisporales</taxon>
        <taxon>Acaulosporaceae</taxon>
        <taxon>Acaulospora</taxon>
    </lineage>
</organism>
<dbReference type="GO" id="GO:0008270">
    <property type="term" value="F:zinc ion binding"/>
    <property type="evidence" value="ECO:0007669"/>
    <property type="project" value="UniProtKB-KW"/>
</dbReference>
<dbReference type="InterPro" id="IPR036236">
    <property type="entry name" value="Znf_C2H2_sf"/>
</dbReference>
<dbReference type="OrthoDB" id="6077919at2759"/>
<evidence type="ECO:0000313" key="3">
    <source>
        <dbReference type="EMBL" id="CAG8519626.1"/>
    </source>
</evidence>